<dbReference type="InterPro" id="IPR029063">
    <property type="entry name" value="SAM-dependent_MTases_sf"/>
</dbReference>
<dbReference type="RefSeq" id="XP_022962671.1">
    <property type="nucleotide sequence ID" value="XM_023106903.1"/>
</dbReference>
<evidence type="ECO:0000256" key="4">
    <source>
        <dbReference type="ARBA" id="ARBA00022692"/>
    </source>
</evidence>
<keyword evidence="5" id="KW-0735">Signal-anchor</keyword>
<keyword evidence="2 13" id="KW-0489">Methyltransferase</keyword>
<feature type="compositionally biased region" description="Polar residues" evidence="10">
    <location>
        <begin position="351"/>
        <end position="373"/>
    </location>
</feature>
<feature type="compositionally biased region" description="Polar residues" evidence="10">
    <location>
        <begin position="156"/>
        <end position="173"/>
    </location>
</feature>
<dbReference type="PANTHER" id="PTHR10108">
    <property type="entry name" value="SAM-DEPENDENT METHYLTRANSFERASE"/>
    <property type="match status" value="1"/>
</dbReference>
<keyword evidence="6 11" id="KW-1133">Transmembrane helix</keyword>
<dbReference type="Proteomes" id="UP000504609">
    <property type="component" value="Unplaced"/>
</dbReference>
<feature type="region of interest" description="Disordered" evidence="10">
    <location>
        <begin position="44"/>
        <end position="508"/>
    </location>
</feature>
<evidence type="ECO:0000256" key="8">
    <source>
        <dbReference type="ARBA" id="ARBA00023180"/>
    </source>
</evidence>
<dbReference type="GO" id="GO:0005768">
    <property type="term" value="C:endosome"/>
    <property type="evidence" value="ECO:0007669"/>
    <property type="project" value="TreeGrafter"/>
</dbReference>
<evidence type="ECO:0000256" key="9">
    <source>
        <dbReference type="ARBA" id="ARBA00060399"/>
    </source>
</evidence>
<feature type="compositionally biased region" description="Basic and acidic residues" evidence="10">
    <location>
        <begin position="440"/>
        <end position="465"/>
    </location>
</feature>
<feature type="compositionally biased region" description="Low complexity" evidence="10">
    <location>
        <begin position="44"/>
        <end position="61"/>
    </location>
</feature>
<feature type="compositionally biased region" description="Basic and acidic residues" evidence="10">
    <location>
        <begin position="496"/>
        <end position="506"/>
    </location>
</feature>
<evidence type="ECO:0000256" key="3">
    <source>
        <dbReference type="ARBA" id="ARBA00022679"/>
    </source>
</evidence>
<feature type="compositionally biased region" description="Polar residues" evidence="10">
    <location>
        <begin position="232"/>
        <end position="243"/>
    </location>
</feature>
<feature type="compositionally biased region" description="Polar residues" evidence="10">
    <location>
        <begin position="279"/>
        <end position="294"/>
    </location>
</feature>
<feature type="compositionally biased region" description="Polar residues" evidence="10">
    <location>
        <begin position="204"/>
        <end position="217"/>
    </location>
</feature>
<feature type="compositionally biased region" description="Basic and acidic residues" evidence="10">
    <location>
        <begin position="374"/>
        <end position="387"/>
    </location>
</feature>
<evidence type="ECO:0000256" key="11">
    <source>
        <dbReference type="SAM" id="Phobius"/>
    </source>
</evidence>
<dbReference type="InterPro" id="IPR004159">
    <property type="entry name" value="Put_SAM_MeTrfase"/>
</dbReference>
<evidence type="ECO:0000313" key="13">
    <source>
        <dbReference type="RefSeq" id="XP_022962671.1"/>
    </source>
</evidence>
<evidence type="ECO:0000256" key="6">
    <source>
        <dbReference type="ARBA" id="ARBA00022989"/>
    </source>
</evidence>
<keyword evidence="3" id="KW-0808">Transferase</keyword>
<dbReference type="SUPFAM" id="SSF53335">
    <property type="entry name" value="S-adenosyl-L-methionine-dependent methyltransferases"/>
    <property type="match status" value="2"/>
</dbReference>
<feature type="compositionally biased region" description="Polar residues" evidence="10">
    <location>
        <begin position="249"/>
        <end position="260"/>
    </location>
</feature>
<evidence type="ECO:0000313" key="12">
    <source>
        <dbReference type="Proteomes" id="UP000504609"/>
    </source>
</evidence>
<evidence type="ECO:0000256" key="1">
    <source>
        <dbReference type="ARBA" id="ARBA00008361"/>
    </source>
</evidence>
<proteinExistence type="inferred from homology"/>
<dbReference type="GO" id="GO:0005802">
    <property type="term" value="C:trans-Golgi network"/>
    <property type="evidence" value="ECO:0007669"/>
    <property type="project" value="TreeGrafter"/>
</dbReference>
<feature type="compositionally biased region" description="Low complexity" evidence="10">
    <location>
        <begin position="400"/>
        <end position="423"/>
    </location>
</feature>
<comment type="similarity">
    <text evidence="1">Belongs to the methyltransferase superfamily.</text>
</comment>
<dbReference type="GO" id="GO:0032259">
    <property type="term" value="P:methylation"/>
    <property type="evidence" value="ECO:0007669"/>
    <property type="project" value="UniProtKB-KW"/>
</dbReference>
<name>A0A6J1HDW0_CUCMO</name>
<feature type="compositionally biased region" description="Polar residues" evidence="10">
    <location>
        <begin position="127"/>
        <end position="136"/>
    </location>
</feature>
<dbReference type="PANTHER" id="PTHR10108:SF1077">
    <property type="entry name" value="METHYLTRANSFERASE PMT27-RELATED"/>
    <property type="match status" value="1"/>
</dbReference>
<feature type="transmembrane region" description="Helical" evidence="11">
    <location>
        <begin position="21"/>
        <end position="38"/>
    </location>
</feature>
<dbReference type="Gene3D" id="3.40.50.150">
    <property type="entry name" value="Vaccinia Virus protein VP39"/>
    <property type="match status" value="1"/>
</dbReference>
<dbReference type="Pfam" id="PF03141">
    <property type="entry name" value="Methyltransf_29"/>
    <property type="match status" value="1"/>
</dbReference>
<evidence type="ECO:0000256" key="10">
    <source>
        <dbReference type="SAM" id="MobiDB-lite"/>
    </source>
</evidence>
<keyword evidence="7 11" id="KW-0472">Membrane</keyword>
<evidence type="ECO:0000256" key="5">
    <source>
        <dbReference type="ARBA" id="ARBA00022968"/>
    </source>
</evidence>
<comment type="subcellular location">
    <subcellularLocation>
        <location evidence="9">Endomembrane system</location>
        <topology evidence="9">Single-pass type II membrane protein</topology>
    </subcellularLocation>
</comment>
<protein>
    <submittedName>
        <fullName evidence="13">Probable methyltransferase PMT27</fullName>
    </submittedName>
</protein>
<evidence type="ECO:0000256" key="7">
    <source>
        <dbReference type="ARBA" id="ARBA00023136"/>
    </source>
</evidence>
<feature type="compositionally biased region" description="Low complexity" evidence="10">
    <location>
        <begin position="268"/>
        <end position="278"/>
    </location>
</feature>
<dbReference type="GeneID" id="111463092"/>
<reference evidence="13" key="1">
    <citation type="submission" date="2025-08" db="UniProtKB">
        <authorList>
            <consortium name="RefSeq"/>
        </authorList>
    </citation>
    <scope>IDENTIFICATION</scope>
    <source>
        <tissue evidence="13">Young leaves</tissue>
    </source>
</reference>
<dbReference type="KEGG" id="cmos:111463092"/>
<feature type="compositionally biased region" description="Polar residues" evidence="10">
    <location>
        <begin position="334"/>
        <end position="344"/>
    </location>
</feature>
<evidence type="ECO:0000256" key="2">
    <source>
        <dbReference type="ARBA" id="ARBA00022603"/>
    </source>
</evidence>
<organism evidence="12 13">
    <name type="scientific">Cucurbita moschata</name>
    <name type="common">Winter crookneck squash</name>
    <name type="synonym">Cucurbita pepo var. moschata</name>
    <dbReference type="NCBI Taxonomy" id="3662"/>
    <lineage>
        <taxon>Eukaryota</taxon>
        <taxon>Viridiplantae</taxon>
        <taxon>Streptophyta</taxon>
        <taxon>Embryophyta</taxon>
        <taxon>Tracheophyta</taxon>
        <taxon>Spermatophyta</taxon>
        <taxon>Magnoliopsida</taxon>
        <taxon>eudicotyledons</taxon>
        <taxon>Gunneridae</taxon>
        <taxon>Pentapetalae</taxon>
        <taxon>rosids</taxon>
        <taxon>fabids</taxon>
        <taxon>Cucurbitales</taxon>
        <taxon>Cucurbitaceae</taxon>
        <taxon>Cucurbiteae</taxon>
        <taxon>Cucurbita</taxon>
    </lineage>
</organism>
<feature type="compositionally biased region" description="Basic and acidic residues" evidence="10">
    <location>
        <begin position="102"/>
        <end position="120"/>
    </location>
</feature>
<dbReference type="GO" id="GO:0008168">
    <property type="term" value="F:methyltransferase activity"/>
    <property type="evidence" value="ECO:0007669"/>
    <property type="project" value="UniProtKB-KW"/>
</dbReference>
<dbReference type="AlphaFoldDB" id="A0A6J1HDW0"/>
<keyword evidence="8" id="KW-0325">Glycoprotein</keyword>
<accession>A0A6J1HDW0</accession>
<feature type="compositionally biased region" description="Polar residues" evidence="10">
    <location>
        <begin position="317"/>
        <end position="327"/>
    </location>
</feature>
<keyword evidence="12" id="KW-1185">Reference proteome</keyword>
<feature type="compositionally biased region" description="Polar residues" evidence="10">
    <location>
        <begin position="300"/>
        <end position="310"/>
    </location>
</feature>
<dbReference type="FunFam" id="3.40.50.150:FF:000084">
    <property type="entry name" value="probable methyltransferase PMT23"/>
    <property type="match status" value="1"/>
</dbReference>
<keyword evidence="4 11" id="KW-0812">Transmembrane</keyword>
<gene>
    <name evidence="13" type="primary">LOC111463092</name>
</gene>
<sequence>MALGRPRSSKRSSSSSYASTVTTLIFLALCVLGIWMLTSTSVVPPQTTTRTSSDTSSATTTMDNLQLPRSEDKEASAVFEDNPGDLPLDAIKSDDSNDSNVIDDRSKDSASDGQESRDQDGGGGNEAQLSEESAMTQNQQVVESQKVEEKVDLGGSQEQNANSSDQSNESTETVESDNNKSNEASLEINPQEQPQEQLPEEPENNGSQQEIPQAITNEEQQQQQATDIPENSGDSQTDQQQATDIPENSGDSQTDQQQATDIPDNSGDSQTDQQQTTDIPENSGDSQTDQQQATDIPENSGDSQNDQQQAADIPENSGDSQTDQQQAADIPENSGDSQTDQQQAADIPENSGDSQTDQQQAADIPENSGNSENDQQKPETEAEKVPQESETQNQDDGKTEQQQQQQDSSNTSNNSEETASEQNQPREEHRRNKMPTENQESQKTESRESQETPKDSKTTENKVEETTTAGSLDTSAIPKESKESKKSWSTQAAQSENEKDRRREESTSNGSLYGYTWQLCNVTAGTDYIPCLDNEKALKQLRTTKHFEHRERHCPEEGPTCLVALPENYKRCIEWPKSRDKIWYHNVPHTKLAEVKGHQNWVKVTGEFLTFPGGGTQFIHGALHYIDFIQQAVPDIAWGKRTRVVLDVGCGVASFGGYLFEKDVLTMSFAPKDEHEAQVQFALERGIPAISAVMGSQRLPFPSMVFDIIHCARCRVPWHAEGGMLLLELNRVLRPGGFFVWSATPVYQSLEEDIEIWKEMSDLTKSMCWELVTIQKDKLNSIGAAIYRKPASNECYDQRKHKRPPMCKNDDDPNAAWYVPLQACMHRVPVDNAMRGSNWPQQWPKRLQAPPYWLNSSQMGIYGKPAPQDFTTDYEHWKRVVNKTYMSGLGINLSNIRNVMDMRSVYGGFAAALRDLKVWVINVVNIDSPDTLPVIYERGLFGIYHDWCESFSTYPRTYDLLHADHLFSKLKKRCKLQPVLAEVDRIVRPGGKLIIRDESSTIGEVENLLKSLRWEVHLTFSKNQEGLLSAQKGDWRPDTYAESS</sequence>